<dbReference type="InterPro" id="IPR010839">
    <property type="entry name" value="AtuA_N"/>
</dbReference>
<dbReference type="EMBL" id="NKXS01004504">
    <property type="protein sequence ID" value="PIN06182.1"/>
    <property type="molecule type" value="Genomic_DNA"/>
</dbReference>
<protein>
    <submittedName>
        <fullName evidence="4">Uncharacterized protein</fullName>
    </submittedName>
</protein>
<dbReference type="PANTHER" id="PTHR47472">
    <property type="entry name" value="PROPIONYL-COA CARBOXYLASE"/>
    <property type="match status" value="1"/>
</dbReference>
<keyword evidence="5" id="KW-1185">Reference proteome</keyword>
<feature type="domain" description="Acyclic terpene utilisation N-terminal" evidence="2">
    <location>
        <begin position="1"/>
        <end position="270"/>
    </location>
</feature>
<dbReference type="OrthoDB" id="16163at2759"/>
<comment type="caution">
    <text evidence="4">The sequence shown here is derived from an EMBL/GenBank/DDBJ whole genome shotgun (WGS) entry which is preliminary data.</text>
</comment>
<dbReference type="Pfam" id="PF07287">
    <property type="entry name" value="AtuA"/>
    <property type="match status" value="1"/>
</dbReference>
<accession>A0A2G9GLU3</accession>
<organism evidence="4 5">
    <name type="scientific">Handroanthus impetiginosus</name>
    <dbReference type="NCBI Taxonomy" id="429701"/>
    <lineage>
        <taxon>Eukaryota</taxon>
        <taxon>Viridiplantae</taxon>
        <taxon>Streptophyta</taxon>
        <taxon>Embryophyta</taxon>
        <taxon>Tracheophyta</taxon>
        <taxon>Spermatophyta</taxon>
        <taxon>Magnoliopsida</taxon>
        <taxon>eudicotyledons</taxon>
        <taxon>Gunneridae</taxon>
        <taxon>Pentapetalae</taxon>
        <taxon>asterids</taxon>
        <taxon>lamiids</taxon>
        <taxon>Lamiales</taxon>
        <taxon>Bignoniaceae</taxon>
        <taxon>Crescentiina</taxon>
        <taxon>Tabebuia alliance</taxon>
        <taxon>Handroanthus</taxon>
    </lineage>
</organism>
<dbReference type="InterPro" id="IPR056362">
    <property type="entry name" value="AtuA-like_ferredoxin_dom"/>
</dbReference>
<evidence type="ECO:0000256" key="1">
    <source>
        <dbReference type="SAM" id="MobiDB-lite"/>
    </source>
</evidence>
<gene>
    <name evidence="4" type="ORF">CDL12_21265</name>
</gene>
<evidence type="ECO:0000313" key="5">
    <source>
        <dbReference type="Proteomes" id="UP000231279"/>
    </source>
</evidence>
<evidence type="ECO:0000259" key="2">
    <source>
        <dbReference type="Pfam" id="PF07287"/>
    </source>
</evidence>
<feature type="region of interest" description="Disordered" evidence="1">
    <location>
        <begin position="289"/>
        <end position="326"/>
    </location>
</feature>
<name>A0A2G9GLU3_9LAMI</name>
<dbReference type="STRING" id="429701.A0A2G9GLU3"/>
<evidence type="ECO:0000313" key="4">
    <source>
        <dbReference type="EMBL" id="PIN06182.1"/>
    </source>
</evidence>
<feature type="compositionally biased region" description="Polar residues" evidence="1">
    <location>
        <begin position="289"/>
        <end position="299"/>
    </location>
</feature>
<proteinExistence type="predicted"/>
<reference evidence="5" key="1">
    <citation type="journal article" date="2018" name="Gigascience">
        <title>Genome assembly of the Pink Ipe (Handroanthus impetiginosus, Bignoniaceae), a highly valued, ecologically keystone Neotropical timber forest tree.</title>
        <authorList>
            <person name="Silva-Junior O.B."/>
            <person name="Grattapaglia D."/>
            <person name="Novaes E."/>
            <person name="Collevatti R.G."/>
        </authorList>
    </citation>
    <scope>NUCLEOTIDE SEQUENCE [LARGE SCALE GENOMIC DNA]</scope>
    <source>
        <strain evidence="5">cv. UFG-1</strain>
    </source>
</reference>
<dbReference type="Pfam" id="PF23544">
    <property type="entry name" value="AtuA_ferredoxin"/>
    <property type="match status" value="1"/>
</dbReference>
<dbReference type="AlphaFoldDB" id="A0A2G9GLU3"/>
<evidence type="ECO:0000259" key="3">
    <source>
        <dbReference type="Pfam" id="PF23544"/>
    </source>
</evidence>
<dbReference type="PANTHER" id="PTHR47472:SF1">
    <property type="entry name" value="DUF1446-DOMAIN-CONTAINING PROTEIN"/>
    <property type="match status" value="1"/>
</dbReference>
<dbReference type="Proteomes" id="UP000231279">
    <property type="component" value="Unassembled WGS sequence"/>
</dbReference>
<feature type="domain" description="AtuA-like ferredoxin-fold" evidence="3">
    <location>
        <begin position="333"/>
        <end position="451"/>
    </location>
</feature>
<sequence length="455" mass="50606">MAFELGWNWDELQLLAQGSLAGHLLECGCQLTGGYYMHPGDKHRNMSLQNLLDLSLPFAEVTFDGTVCVAKAEGTGGVLNFSTCAEQLLYEVGDPSAYITPDVIVDFRDVTFQPLSNSKVLCSGAKPSPESVPQKLLLLRSKDSGWKGWGEISYGGYESMQRAKAAEFLVRAWMEEVYPGLRNNIISYIIGLDSLKAACIDDILPKPSEDIRLRMDGLFEKEEHAIQFTREFTALYTNGPAGGGGISTGCKKEIFLEKGLVWREHVHWQISMGRNNTVTSTNQNISDIITNEKSLSPKSDSPLVGKETKYSSNQESIPPETRLSTPAPAGQKITLYDVAHSRAGDKGKDLNFSLIPHHPRDINRLKMIVTPQWVKRVLSPLLNLSSYPNPEDMGRREKWVDEHVKVEIYEVKGIHSLNVVVRNILDGGVNCSRRIDRHGKTISDVVLCQRVVLPP</sequence>